<accession>A0A1H8KLN0</accession>
<dbReference type="NCBIfam" id="TIGR01087">
    <property type="entry name" value="murD"/>
    <property type="match status" value="1"/>
</dbReference>
<dbReference type="GO" id="GO:0008360">
    <property type="term" value="P:regulation of cell shape"/>
    <property type="evidence" value="ECO:0007669"/>
    <property type="project" value="UniProtKB-KW"/>
</dbReference>
<evidence type="ECO:0000256" key="8">
    <source>
        <dbReference type="RuleBase" id="RU003664"/>
    </source>
</evidence>
<reference evidence="11 12" key="1">
    <citation type="submission" date="2016-10" db="EMBL/GenBank/DDBJ databases">
        <authorList>
            <person name="de Groot N.N."/>
        </authorList>
    </citation>
    <scope>NUCLEOTIDE SEQUENCE [LARGE SCALE GENOMIC DNA]</scope>
    <source>
        <strain evidence="11 12">DSM 21039</strain>
    </source>
</reference>
<dbReference type="Pfam" id="PF02875">
    <property type="entry name" value="Mur_ligase_C"/>
    <property type="match status" value="1"/>
</dbReference>
<comment type="pathway">
    <text evidence="2 7 8">Cell wall biogenesis; peptidoglycan biosynthesis.</text>
</comment>
<keyword evidence="7 8" id="KW-0133">Cell shape</keyword>
<dbReference type="GO" id="GO:0051301">
    <property type="term" value="P:cell division"/>
    <property type="evidence" value="ECO:0007669"/>
    <property type="project" value="UniProtKB-KW"/>
</dbReference>
<dbReference type="SUPFAM" id="SSF53623">
    <property type="entry name" value="MurD-like peptide ligases, catalytic domain"/>
    <property type="match status" value="1"/>
</dbReference>
<proteinExistence type="inferred from homology"/>
<dbReference type="Gene3D" id="3.40.50.720">
    <property type="entry name" value="NAD(P)-binding Rossmann-like Domain"/>
    <property type="match status" value="1"/>
</dbReference>
<dbReference type="InterPro" id="IPR036565">
    <property type="entry name" value="Mur-like_cat_sf"/>
</dbReference>
<evidence type="ECO:0000256" key="5">
    <source>
        <dbReference type="ARBA" id="ARBA00022741"/>
    </source>
</evidence>
<dbReference type="InterPro" id="IPR013221">
    <property type="entry name" value="Mur_ligase_cen"/>
</dbReference>
<organism evidence="11 12">
    <name type="scientific">Chitinophaga rupis</name>
    <dbReference type="NCBI Taxonomy" id="573321"/>
    <lineage>
        <taxon>Bacteria</taxon>
        <taxon>Pseudomonadati</taxon>
        <taxon>Bacteroidota</taxon>
        <taxon>Chitinophagia</taxon>
        <taxon>Chitinophagales</taxon>
        <taxon>Chitinophagaceae</taxon>
        <taxon>Chitinophaga</taxon>
    </lineage>
</organism>
<dbReference type="Gene3D" id="3.40.1190.10">
    <property type="entry name" value="Mur-like, catalytic domain"/>
    <property type="match status" value="1"/>
</dbReference>
<evidence type="ECO:0000259" key="10">
    <source>
        <dbReference type="Pfam" id="PF08245"/>
    </source>
</evidence>
<dbReference type="GO" id="GO:0005524">
    <property type="term" value="F:ATP binding"/>
    <property type="evidence" value="ECO:0007669"/>
    <property type="project" value="UniProtKB-UniRule"/>
</dbReference>
<dbReference type="Pfam" id="PF08245">
    <property type="entry name" value="Mur_ligase_M"/>
    <property type="match status" value="1"/>
</dbReference>
<dbReference type="Pfam" id="PF21799">
    <property type="entry name" value="MurD-like_N"/>
    <property type="match status" value="1"/>
</dbReference>
<dbReference type="SUPFAM" id="SSF51984">
    <property type="entry name" value="MurCD N-terminal domain"/>
    <property type="match status" value="1"/>
</dbReference>
<evidence type="ECO:0000256" key="4">
    <source>
        <dbReference type="ARBA" id="ARBA00022598"/>
    </source>
</evidence>
<keyword evidence="4 7" id="KW-0436">Ligase</keyword>
<evidence type="ECO:0000259" key="9">
    <source>
        <dbReference type="Pfam" id="PF02875"/>
    </source>
</evidence>
<dbReference type="SUPFAM" id="SSF53244">
    <property type="entry name" value="MurD-like peptide ligases, peptide-binding domain"/>
    <property type="match status" value="1"/>
</dbReference>
<keyword evidence="3 7" id="KW-0963">Cytoplasm</keyword>
<evidence type="ECO:0000256" key="2">
    <source>
        <dbReference type="ARBA" id="ARBA00004752"/>
    </source>
</evidence>
<dbReference type="Gene3D" id="3.90.190.20">
    <property type="entry name" value="Mur ligase, C-terminal domain"/>
    <property type="match status" value="1"/>
</dbReference>
<keyword evidence="7 8" id="KW-0573">Peptidoglycan synthesis</keyword>
<dbReference type="InterPro" id="IPR005762">
    <property type="entry name" value="MurD"/>
</dbReference>
<feature type="domain" description="Mur ligase C-terminal" evidence="9">
    <location>
        <begin position="327"/>
        <end position="440"/>
    </location>
</feature>
<dbReference type="STRING" id="573321.SAMN04488505_11723"/>
<comment type="similarity">
    <text evidence="7">Belongs to the MurCDEF family.</text>
</comment>
<comment type="subcellular location">
    <subcellularLocation>
        <location evidence="1 7 8">Cytoplasm</location>
    </subcellularLocation>
</comment>
<comment type="catalytic activity">
    <reaction evidence="7 8">
        <text>UDP-N-acetyl-alpha-D-muramoyl-L-alanine + D-glutamate + ATP = UDP-N-acetyl-alpha-D-muramoyl-L-alanyl-D-glutamate + ADP + phosphate + H(+)</text>
        <dbReference type="Rhea" id="RHEA:16429"/>
        <dbReference type="ChEBI" id="CHEBI:15378"/>
        <dbReference type="ChEBI" id="CHEBI:29986"/>
        <dbReference type="ChEBI" id="CHEBI:30616"/>
        <dbReference type="ChEBI" id="CHEBI:43474"/>
        <dbReference type="ChEBI" id="CHEBI:83898"/>
        <dbReference type="ChEBI" id="CHEBI:83900"/>
        <dbReference type="ChEBI" id="CHEBI:456216"/>
        <dbReference type="EC" id="6.3.2.9"/>
    </reaction>
</comment>
<feature type="domain" description="Mur ligase central" evidence="10">
    <location>
        <begin position="125"/>
        <end position="304"/>
    </location>
</feature>
<keyword evidence="7 8" id="KW-0131">Cell cycle</keyword>
<keyword evidence="7 8" id="KW-0961">Cell wall biogenesis/degradation</keyword>
<evidence type="ECO:0000313" key="12">
    <source>
        <dbReference type="Proteomes" id="UP000198984"/>
    </source>
</evidence>
<dbReference type="PANTHER" id="PTHR43692">
    <property type="entry name" value="UDP-N-ACETYLMURAMOYLALANINE--D-GLUTAMATE LIGASE"/>
    <property type="match status" value="1"/>
</dbReference>
<dbReference type="EMBL" id="FOBB01000017">
    <property type="protein sequence ID" value="SEN93717.1"/>
    <property type="molecule type" value="Genomic_DNA"/>
</dbReference>
<dbReference type="GO" id="GO:0009252">
    <property type="term" value="P:peptidoglycan biosynthetic process"/>
    <property type="evidence" value="ECO:0007669"/>
    <property type="project" value="UniProtKB-UniRule"/>
</dbReference>
<keyword evidence="12" id="KW-1185">Reference proteome</keyword>
<evidence type="ECO:0000256" key="1">
    <source>
        <dbReference type="ARBA" id="ARBA00004496"/>
    </source>
</evidence>
<dbReference type="UniPathway" id="UPA00219"/>
<keyword evidence="5 7" id="KW-0547">Nucleotide-binding</keyword>
<dbReference type="AlphaFoldDB" id="A0A1H8KLN0"/>
<dbReference type="HAMAP" id="MF_00639">
    <property type="entry name" value="MurD"/>
    <property type="match status" value="1"/>
</dbReference>
<dbReference type="GO" id="GO:0005737">
    <property type="term" value="C:cytoplasm"/>
    <property type="evidence" value="ECO:0007669"/>
    <property type="project" value="UniProtKB-SubCell"/>
</dbReference>
<evidence type="ECO:0000313" key="11">
    <source>
        <dbReference type="EMBL" id="SEN93717.1"/>
    </source>
</evidence>
<dbReference type="GO" id="GO:0071555">
    <property type="term" value="P:cell wall organization"/>
    <property type="evidence" value="ECO:0007669"/>
    <property type="project" value="UniProtKB-KW"/>
</dbReference>
<evidence type="ECO:0000256" key="7">
    <source>
        <dbReference type="HAMAP-Rule" id="MF_00639"/>
    </source>
</evidence>
<keyword evidence="6 7" id="KW-0067">ATP-binding</keyword>
<gene>
    <name evidence="7" type="primary">murD</name>
    <name evidence="11" type="ORF">SAMN04488505_11723</name>
</gene>
<dbReference type="EC" id="6.3.2.9" evidence="7 8"/>
<dbReference type="InterPro" id="IPR036615">
    <property type="entry name" value="Mur_ligase_C_dom_sf"/>
</dbReference>
<dbReference type="InterPro" id="IPR004101">
    <property type="entry name" value="Mur_ligase_C"/>
</dbReference>
<name>A0A1H8KLN0_9BACT</name>
<protein>
    <recommendedName>
        <fullName evidence="7 8">UDP-N-acetylmuramoylalanine--D-glutamate ligase</fullName>
        <ecNumber evidence="7 8">6.3.2.9</ecNumber>
    </recommendedName>
    <alternativeName>
        <fullName evidence="7">D-glutamic acid-adding enzyme</fullName>
    </alternativeName>
    <alternativeName>
        <fullName evidence="7">UDP-N-acetylmuramoyl-L-alanyl-D-glutamate synthetase</fullName>
    </alternativeName>
</protein>
<feature type="binding site" evidence="7">
    <location>
        <begin position="127"/>
        <end position="133"/>
    </location>
    <ligand>
        <name>ATP</name>
        <dbReference type="ChEBI" id="CHEBI:30616"/>
    </ligand>
</feature>
<dbReference type="RefSeq" id="WP_238386754.1">
    <property type="nucleotide sequence ID" value="NZ_FOBB01000017.1"/>
</dbReference>
<dbReference type="GO" id="GO:0008764">
    <property type="term" value="F:UDP-N-acetylmuramoylalanine-D-glutamate ligase activity"/>
    <property type="evidence" value="ECO:0007669"/>
    <property type="project" value="UniProtKB-UniRule"/>
</dbReference>
<keyword evidence="7 8" id="KW-0132">Cell division</keyword>
<dbReference type="Proteomes" id="UP000198984">
    <property type="component" value="Unassembled WGS sequence"/>
</dbReference>
<evidence type="ECO:0000256" key="6">
    <source>
        <dbReference type="ARBA" id="ARBA00022840"/>
    </source>
</evidence>
<dbReference type="PANTHER" id="PTHR43692:SF1">
    <property type="entry name" value="UDP-N-ACETYLMURAMOYLALANINE--D-GLUTAMATE LIGASE"/>
    <property type="match status" value="1"/>
</dbReference>
<sequence>MNKNIQYHPTAADSTGSTKRLVILGAGESGIGAALLGKQQGYEVFVSDGGVIKDNYKQEMAVNHIPFEEGQHSWDVILGADEIVKSPGIPEKSELMKKVREKQVPVISEIELAYRFSKDAKIIAITGSNGKSTTTALTYHIFKTAGYNAAMAGNIGISYARQVATAPVEYYIIEISSFQLDDITTFRPHVAILLNITPDHLDRYDYKMENYVASKFRIAMNQTKDDYFIYCLDDPEIRNYMNEKTIYSTTIPFTIMEPLKKEGGSIANDQVNIKLNDDPVIVSIYDLALKGKHNLYNSMAAGIAGKTMDIRKEKIRESLTSFKSLEHRMEYVATVRGIDFINDSKATNVNSLWFALESMEQPVVLIMGGVDKGNDYSAIKDLVQEKVKGIVCMGVDNKPIQDALSSATPAMVNTSSMKDAVQEAFKLAAKGDVVLLSPACASFDLFKNYEDRGKQFKEAVREL</sequence>
<comment type="function">
    <text evidence="7 8">Cell wall formation. Catalyzes the addition of glutamate to the nucleotide precursor UDP-N-acetylmuramoyl-L-alanine (UMA).</text>
</comment>
<evidence type="ECO:0000256" key="3">
    <source>
        <dbReference type="ARBA" id="ARBA00022490"/>
    </source>
</evidence>